<organism evidence="2 3">
    <name type="scientific">Clostridium botulinum C</name>
    <dbReference type="NCBI Taxonomy" id="36828"/>
    <lineage>
        <taxon>Bacteria</taxon>
        <taxon>Bacillati</taxon>
        <taxon>Bacillota</taxon>
        <taxon>Clostridia</taxon>
        <taxon>Eubacteriales</taxon>
        <taxon>Clostridiaceae</taxon>
        <taxon>Clostridium</taxon>
    </lineage>
</organism>
<sequence length="153" mass="18283">MHWIKKRKSGFIIIFTLITVSILMLIVLYSFRLEIIENGYNVQKNIALKEENDSRKREYLLTKIGRYIKANMKDDMNDITFNSILFKINENHISFEDVFAKFDNINKNILIYFPNEKGTLRCEAYFCNRNIESNKLEFKLISIQYVNEVVYKC</sequence>
<dbReference type="Proteomes" id="UP000813637">
    <property type="component" value="Unassembled WGS sequence"/>
</dbReference>
<accession>A0A9Q3V5V1</accession>
<dbReference type="RefSeq" id="WP_039234598.1">
    <property type="nucleotide sequence ID" value="NZ_JAAMYB010000001.1"/>
</dbReference>
<reference evidence="2" key="2">
    <citation type="journal article" date="2021" name="Microorganisms">
        <title>Extensive Genome Exploration of Clostridium botulinum Group III Field Strains.</title>
        <authorList>
            <person name="Fillo S."/>
            <person name="Giordani F."/>
            <person name="Tonon E."/>
            <person name="Drigo I."/>
            <person name="Anselmo A."/>
            <person name="Fortunato A."/>
            <person name="Lista F."/>
            <person name="Bano L."/>
        </authorList>
    </citation>
    <scope>NUCLEOTIDE SEQUENCE</scope>
    <source>
        <strain evidence="2">IZSVe-TV_9877_3_12</strain>
    </source>
</reference>
<comment type="caution">
    <text evidence="2">The sequence shown here is derived from an EMBL/GenBank/DDBJ whole genome shotgun (WGS) entry which is preliminary data.</text>
</comment>
<evidence type="ECO:0000313" key="3">
    <source>
        <dbReference type="Proteomes" id="UP000813637"/>
    </source>
</evidence>
<protein>
    <submittedName>
        <fullName evidence="2">Uncharacterized protein</fullName>
    </submittedName>
</protein>
<feature type="transmembrane region" description="Helical" evidence="1">
    <location>
        <begin position="12"/>
        <end position="31"/>
    </location>
</feature>
<reference evidence="2" key="1">
    <citation type="submission" date="2020-02" db="EMBL/GenBank/DDBJ databases">
        <authorList>
            <person name="Fillo S."/>
            <person name="Giordani F."/>
            <person name="Tonon E."/>
            <person name="Drigo I."/>
            <person name="Anselmo A."/>
            <person name="Fortunato A."/>
            <person name="Bano L."/>
            <person name="Lista F."/>
        </authorList>
    </citation>
    <scope>NUCLEOTIDE SEQUENCE</scope>
    <source>
        <strain evidence="2">IZSVe-TV_9877_3_12</strain>
    </source>
</reference>
<keyword evidence="1" id="KW-0472">Membrane</keyword>
<dbReference type="AlphaFoldDB" id="A0A9Q3V5V1"/>
<evidence type="ECO:0000313" key="2">
    <source>
        <dbReference type="EMBL" id="MCD3194161.1"/>
    </source>
</evidence>
<name>A0A9Q3V5V1_CLOBO</name>
<keyword evidence="1" id="KW-1133">Transmembrane helix</keyword>
<evidence type="ECO:0000256" key="1">
    <source>
        <dbReference type="SAM" id="Phobius"/>
    </source>
</evidence>
<gene>
    <name evidence="2" type="ORF">G8S53_02515</name>
</gene>
<proteinExistence type="predicted"/>
<dbReference type="EMBL" id="JAAMYB010000001">
    <property type="protein sequence ID" value="MCD3194161.1"/>
    <property type="molecule type" value="Genomic_DNA"/>
</dbReference>
<keyword evidence="1" id="KW-0812">Transmembrane</keyword>